<dbReference type="KEGG" id="tpro:Ga0080559_TMP3245"/>
<dbReference type="Proteomes" id="UP000186559">
    <property type="component" value="Chromosome"/>
</dbReference>
<proteinExistence type="predicted"/>
<sequence>MIPLARALSVRLGPLPVSFPAYLRRKPRDPAPRADCPRRLPAPRVDIPVRDTSPDAAERGKLRTQGRYLARQDRWETLARGLREADLDRAATPGGSPVARLLAQGACSDALDSAMAAVARNDATTARAILFTLHDAIDGIETDPWLACALAYAHVAVADAWAGQPGVPDPTPMRRDARAQHLEAAQRLVARFDPLELDSPALAALRCDLLELHARPAGRVADDYEDLIDLDPGCPDHLRALGRDLRPRRYGDWARLDHEARRTAGRTSDIWGFGGYSWVWLDALAGGAAGAFARVDADLFTEGLHDILAARPDQHTANLLAAYCGLTLSGAADPRSPRARIAGNFGWIVEDHLREIHPDLWACARPIPGRVDRAEMLRRGRSRAISALAEHFAPQLELGRSLRFTEDGIDLSPSPCASCTLAPCGALAYPHRETRDEDTPCLT</sequence>
<feature type="compositionally biased region" description="Basic and acidic residues" evidence="1">
    <location>
        <begin position="28"/>
        <end position="38"/>
    </location>
</feature>
<dbReference type="EMBL" id="CP014796">
    <property type="protein sequence ID" value="APX24041.1"/>
    <property type="molecule type" value="Genomic_DNA"/>
</dbReference>
<organism evidence="2 3">
    <name type="scientific">Salipiger profundus</name>
    <dbReference type="NCBI Taxonomy" id="1229727"/>
    <lineage>
        <taxon>Bacteria</taxon>
        <taxon>Pseudomonadati</taxon>
        <taxon>Pseudomonadota</taxon>
        <taxon>Alphaproteobacteria</taxon>
        <taxon>Rhodobacterales</taxon>
        <taxon>Roseobacteraceae</taxon>
        <taxon>Salipiger</taxon>
    </lineage>
</organism>
<keyword evidence="3" id="KW-1185">Reference proteome</keyword>
<evidence type="ECO:0000313" key="2">
    <source>
        <dbReference type="EMBL" id="APX24041.1"/>
    </source>
</evidence>
<dbReference type="STRING" id="1229727.Ga0080559_TMP3245"/>
<dbReference type="RefSeq" id="WP_229743205.1">
    <property type="nucleotide sequence ID" value="NZ_BMEW01000001.1"/>
</dbReference>
<reference evidence="2 3" key="1">
    <citation type="submission" date="2016-03" db="EMBL/GenBank/DDBJ databases">
        <title>Deep-sea bacteria in the southern Pacific.</title>
        <authorList>
            <person name="Tang K."/>
        </authorList>
    </citation>
    <scope>NUCLEOTIDE SEQUENCE [LARGE SCALE GENOMIC DNA]</scope>
    <source>
        <strain evidence="2 3">JLT2016</strain>
    </source>
</reference>
<feature type="compositionally biased region" description="Basic and acidic residues" evidence="1">
    <location>
        <begin position="47"/>
        <end position="58"/>
    </location>
</feature>
<dbReference type="AlphaFoldDB" id="A0A1U7D7B0"/>
<feature type="region of interest" description="Disordered" evidence="1">
    <location>
        <begin position="23"/>
        <end position="58"/>
    </location>
</feature>
<accession>A0A1U7D7B0</accession>
<name>A0A1U7D7B0_9RHOB</name>
<evidence type="ECO:0000256" key="1">
    <source>
        <dbReference type="SAM" id="MobiDB-lite"/>
    </source>
</evidence>
<gene>
    <name evidence="2" type="ORF">Ga0080559_TMP3245</name>
</gene>
<evidence type="ECO:0000313" key="3">
    <source>
        <dbReference type="Proteomes" id="UP000186559"/>
    </source>
</evidence>
<protein>
    <submittedName>
        <fullName evidence="2">Uncharacterized protein</fullName>
    </submittedName>
</protein>